<organism evidence="1 2">
    <name type="scientific">Chitinophaga filiformis</name>
    <name type="common">Myxococcus filiformis</name>
    <name type="synonym">Flexibacter filiformis</name>
    <dbReference type="NCBI Taxonomy" id="104663"/>
    <lineage>
        <taxon>Bacteria</taxon>
        <taxon>Pseudomonadati</taxon>
        <taxon>Bacteroidota</taxon>
        <taxon>Chitinophagia</taxon>
        <taxon>Chitinophagales</taxon>
        <taxon>Chitinophagaceae</taxon>
        <taxon>Chitinophaga</taxon>
    </lineage>
</organism>
<proteinExistence type="predicted"/>
<name>A0A1G7RU23_CHIFI</name>
<gene>
    <name evidence="1" type="ORF">SAMN04488121_103615</name>
</gene>
<dbReference type="STRING" id="104663.SAMN04488121_103615"/>
<dbReference type="EMBL" id="FNBN01000003">
    <property type="protein sequence ID" value="SDG14265.1"/>
    <property type="molecule type" value="Genomic_DNA"/>
</dbReference>
<dbReference type="RefSeq" id="WP_089833283.1">
    <property type="nucleotide sequence ID" value="NZ_FNBN01000003.1"/>
</dbReference>
<sequence length="63" mass="6655">MSTKKESAIEKAVKSLDVERLTENEAGQLAGGFSEAVDAESLSSGDINISKCHCTTNPTKPTE</sequence>
<reference evidence="1 2" key="1">
    <citation type="submission" date="2016-10" db="EMBL/GenBank/DDBJ databases">
        <authorList>
            <person name="de Groot N.N."/>
        </authorList>
    </citation>
    <scope>NUCLEOTIDE SEQUENCE [LARGE SCALE GENOMIC DNA]</scope>
    <source>
        <strain evidence="1 2">DSM 527</strain>
    </source>
</reference>
<dbReference type="Proteomes" id="UP000199045">
    <property type="component" value="Unassembled WGS sequence"/>
</dbReference>
<dbReference type="OrthoDB" id="680589at2"/>
<evidence type="ECO:0000313" key="1">
    <source>
        <dbReference type="EMBL" id="SDG14265.1"/>
    </source>
</evidence>
<protein>
    <submittedName>
        <fullName evidence="1">Uncharacterized protein</fullName>
    </submittedName>
</protein>
<evidence type="ECO:0000313" key="2">
    <source>
        <dbReference type="Proteomes" id="UP000199045"/>
    </source>
</evidence>
<accession>A0A1G7RU23</accession>
<dbReference type="AlphaFoldDB" id="A0A1G7RU23"/>